<dbReference type="EMBL" id="MHIE01000023">
    <property type="protein sequence ID" value="OGY45354.1"/>
    <property type="molecule type" value="Genomic_DNA"/>
</dbReference>
<evidence type="ECO:0000313" key="1">
    <source>
        <dbReference type="EMBL" id="OGY45354.1"/>
    </source>
</evidence>
<gene>
    <name evidence="1" type="ORF">A2744_04740</name>
</gene>
<dbReference type="Proteomes" id="UP000178240">
    <property type="component" value="Unassembled WGS sequence"/>
</dbReference>
<proteinExistence type="predicted"/>
<dbReference type="AlphaFoldDB" id="A0A1G1XZJ9"/>
<name>A0A1G1XZJ9_9BACT</name>
<evidence type="ECO:0000313" key="2">
    <source>
        <dbReference type="Proteomes" id="UP000178240"/>
    </source>
</evidence>
<comment type="caution">
    <text evidence="1">The sequence shown here is derived from an EMBL/GenBank/DDBJ whole genome shotgun (WGS) entry which is preliminary data.</text>
</comment>
<sequence length="277" mass="31321">MFRIVMSQNEEYEEAIKLIVNGCRRFSVSVEAIEIEILKNTSFKDTDVVFFLTNNQRVGRFAAELSLRGIEVINGKYLVGNRAKSYAQRRARFAGVMGPRFMSGIDLQRLETTKYVSELGFPLYVKSERHEGGVFRAENVTELGRVIAGLDPSLGWYMETAVDAPDRRLEKLYWVAGSCFGRDKQKTPRTDVIEAMDAIGGSLSFDVFSADFILSESDYWCIDVNSAPGLFGSETAREALIGFVQSRLTYRILRGQRVVHDGRVLRRSKSTALIQRQ</sequence>
<dbReference type="SUPFAM" id="SSF56059">
    <property type="entry name" value="Glutathione synthetase ATP-binding domain-like"/>
    <property type="match status" value="1"/>
</dbReference>
<accession>A0A1G1XZJ9</accession>
<reference evidence="1 2" key="1">
    <citation type="journal article" date="2016" name="Nat. Commun.">
        <title>Thousands of microbial genomes shed light on interconnected biogeochemical processes in an aquifer system.</title>
        <authorList>
            <person name="Anantharaman K."/>
            <person name="Brown C.T."/>
            <person name="Hug L.A."/>
            <person name="Sharon I."/>
            <person name="Castelle C.J."/>
            <person name="Probst A.J."/>
            <person name="Thomas B.C."/>
            <person name="Singh A."/>
            <person name="Wilkins M.J."/>
            <person name="Karaoz U."/>
            <person name="Brodie E.L."/>
            <person name="Williams K.H."/>
            <person name="Hubbard S.S."/>
            <person name="Banfield J.F."/>
        </authorList>
    </citation>
    <scope>NUCLEOTIDE SEQUENCE [LARGE SCALE GENOMIC DNA]</scope>
</reference>
<protein>
    <recommendedName>
        <fullName evidence="3">ATP-grasp domain-containing protein</fullName>
    </recommendedName>
</protein>
<organism evidence="1 2">
    <name type="scientific">Candidatus Buchananbacteria bacterium RIFCSPHIGHO2_01_FULL_44_11</name>
    <dbReference type="NCBI Taxonomy" id="1797535"/>
    <lineage>
        <taxon>Bacteria</taxon>
        <taxon>Candidatus Buchananiibacteriota</taxon>
    </lineage>
</organism>
<evidence type="ECO:0008006" key="3">
    <source>
        <dbReference type="Google" id="ProtNLM"/>
    </source>
</evidence>